<dbReference type="AlphaFoldDB" id="D7AX64"/>
<dbReference type="GeneID" id="91486984"/>
<accession>D7AX64</accession>
<sequence length="92" mass="10053">MNHPRMLIQFRLPVLLARVAHGTRHMNPIDLTVRAVLLAACLVVTTWMIHRGALAWPLVVGVVGSLSLALDAVELYAAGALCDDLAEQEDDR</sequence>
<dbReference type="STRING" id="446468.Ndas_4445"/>
<dbReference type="HOGENOM" id="CLU_2410296_0_0_11"/>
<feature type="transmembrane region" description="Helical" evidence="1">
    <location>
        <begin position="32"/>
        <end position="49"/>
    </location>
</feature>
<dbReference type="EMBL" id="CP002040">
    <property type="protein sequence ID" value="ADH69834.1"/>
    <property type="molecule type" value="Genomic_DNA"/>
</dbReference>
<name>D7AX64_NOCDD</name>
<keyword evidence="1" id="KW-0812">Transmembrane</keyword>
<keyword evidence="3" id="KW-1185">Reference proteome</keyword>
<evidence type="ECO:0000313" key="3">
    <source>
        <dbReference type="Proteomes" id="UP000002219"/>
    </source>
</evidence>
<keyword evidence="1" id="KW-1133">Transmembrane helix</keyword>
<dbReference type="RefSeq" id="WP_013155441.1">
    <property type="nucleotide sequence ID" value="NC_014210.1"/>
</dbReference>
<evidence type="ECO:0000256" key="1">
    <source>
        <dbReference type="SAM" id="Phobius"/>
    </source>
</evidence>
<reference evidence="2 3" key="1">
    <citation type="journal article" date="2010" name="Stand. Genomic Sci.">
        <title>Complete genome sequence of Nocardiopsis dassonvillei type strain (IMRU 509).</title>
        <authorList>
            <person name="Sun H."/>
            <person name="Lapidus A."/>
            <person name="Nolan M."/>
            <person name="Lucas S."/>
            <person name="Del Rio T.G."/>
            <person name="Tice H."/>
            <person name="Cheng J.F."/>
            <person name="Tapia R."/>
            <person name="Han C."/>
            <person name="Goodwin L."/>
            <person name="Pitluck S."/>
            <person name="Pagani I."/>
            <person name="Ivanova N."/>
            <person name="Mavromatis K."/>
            <person name="Mikhailova N."/>
            <person name="Pati A."/>
            <person name="Chen A."/>
            <person name="Palaniappan K."/>
            <person name="Land M."/>
            <person name="Hauser L."/>
            <person name="Chang Y.J."/>
            <person name="Jeffries C.D."/>
            <person name="Djao O.D."/>
            <person name="Rohde M."/>
            <person name="Sikorski J."/>
            <person name="Goker M."/>
            <person name="Woyke T."/>
            <person name="Bristow J."/>
            <person name="Eisen J.A."/>
            <person name="Markowitz V."/>
            <person name="Hugenholtz P."/>
            <person name="Kyrpides N.C."/>
            <person name="Klenk H.P."/>
        </authorList>
    </citation>
    <scope>NUCLEOTIDE SEQUENCE [LARGE SCALE GENOMIC DNA]</scope>
    <source>
        <strain evidence="3">ATCC 23218 / DSM 43111 / CIP 107115 / JCM 7437 / KCTC 9190 / NBRC 14626 / NCTC 10488 / NRRL B-5397 / IMRU 509</strain>
    </source>
</reference>
<dbReference type="KEGG" id="nda:Ndas_4445"/>
<proteinExistence type="predicted"/>
<evidence type="ECO:0000313" key="2">
    <source>
        <dbReference type="EMBL" id="ADH69834.1"/>
    </source>
</evidence>
<protein>
    <submittedName>
        <fullName evidence="2">Uncharacterized protein</fullName>
    </submittedName>
</protein>
<dbReference type="Proteomes" id="UP000002219">
    <property type="component" value="Chromosome 1"/>
</dbReference>
<keyword evidence="1" id="KW-0472">Membrane</keyword>
<gene>
    <name evidence="2" type="ordered locus">Ndas_4445</name>
</gene>
<organism evidence="2 3">
    <name type="scientific">Nocardiopsis dassonvillei (strain ATCC 23218 / DSM 43111 / CIP 107115 / JCM 7437 / KCTC 9190 / NBRC 14626 / NCTC 10488 / NRRL B-5397 / IMRU 509)</name>
    <name type="common">Actinomadura dassonvillei</name>
    <dbReference type="NCBI Taxonomy" id="446468"/>
    <lineage>
        <taxon>Bacteria</taxon>
        <taxon>Bacillati</taxon>
        <taxon>Actinomycetota</taxon>
        <taxon>Actinomycetes</taxon>
        <taxon>Streptosporangiales</taxon>
        <taxon>Nocardiopsidaceae</taxon>
        <taxon>Nocardiopsis</taxon>
    </lineage>
</organism>